<reference evidence="2" key="1">
    <citation type="journal article" date="2019" name="Int. J. Syst. Evol. Microbiol.">
        <title>The Global Catalogue of Microorganisms (GCM) 10K type strain sequencing project: providing services to taxonomists for standard genome sequencing and annotation.</title>
        <authorList>
            <consortium name="The Broad Institute Genomics Platform"/>
            <consortium name="The Broad Institute Genome Sequencing Center for Infectious Disease"/>
            <person name="Wu L."/>
            <person name="Ma J."/>
        </authorList>
    </citation>
    <scope>NUCLEOTIDE SEQUENCE [LARGE SCALE GENOMIC DNA]</scope>
    <source>
        <strain evidence="2">KCTC 42423</strain>
    </source>
</reference>
<dbReference type="Proteomes" id="UP001597459">
    <property type="component" value="Unassembled WGS sequence"/>
</dbReference>
<dbReference type="Gene3D" id="3.10.290.50">
    <property type="match status" value="1"/>
</dbReference>
<dbReference type="EMBL" id="JBHULX010000027">
    <property type="protein sequence ID" value="MFD2591842.1"/>
    <property type="molecule type" value="Genomic_DNA"/>
</dbReference>
<dbReference type="PROSITE" id="PS51257">
    <property type="entry name" value="PROKAR_LIPOPROTEIN"/>
    <property type="match status" value="1"/>
</dbReference>
<proteinExistence type="predicted"/>
<dbReference type="Gene3D" id="2.60.40.4280">
    <property type="match status" value="1"/>
</dbReference>
<evidence type="ECO:0000313" key="2">
    <source>
        <dbReference type="Proteomes" id="UP001597459"/>
    </source>
</evidence>
<evidence type="ECO:0008006" key="3">
    <source>
        <dbReference type="Google" id="ProtNLM"/>
    </source>
</evidence>
<gene>
    <name evidence="1" type="ORF">ACFSTE_13480</name>
</gene>
<keyword evidence="2" id="KW-1185">Reference proteome</keyword>
<evidence type="ECO:0000313" key="1">
    <source>
        <dbReference type="EMBL" id="MFD2591842.1"/>
    </source>
</evidence>
<sequence>MEKKKKLLIVSFACLFLSCEKEEETIVEKQELKIIEIPEERGKLLKEVRLSSEMSNVTTLYSKKVETNQSKKVTGFTTLKRKARVSDLNNLGISKFLLKRCANAQYDNDVDGLSINDEGLFKNYTKDGETISQMYNKNLYIRTGKPIIKEVKGSYAFGETIYRTYEVSNPFNYSIKHTTQLTTAKLENSSYTTTHSVGVGYEKEIALKGFFAKLNGKFSINYEYSNESSNSTSTEVKWSDKTEFNIPPKTKVRIRYVYTKKEATFSFKIPTYLWGRVGVNLDETFEGHYFHFPTMYYLLRETPEGRKLRKKRYQKGEFTLTDVEDIKLEIEKIPL</sequence>
<protein>
    <recommendedName>
        <fullName evidence="3">Lipoprotein</fullName>
    </recommendedName>
</protein>
<dbReference type="SUPFAM" id="SSF56973">
    <property type="entry name" value="Aerolisin/ETX pore-forming domain"/>
    <property type="match status" value="1"/>
</dbReference>
<organism evidence="1 2">
    <name type="scientific">Aquimarina hainanensis</name>
    <dbReference type="NCBI Taxonomy" id="1578017"/>
    <lineage>
        <taxon>Bacteria</taxon>
        <taxon>Pseudomonadati</taxon>
        <taxon>Bacteroidota</taxon>
        <taxon>Flavobacteriia</taxon>
        <taxon>Flavobacteriales</taxon>
        <taxon>Flavobacteriaceae</taxon>
        <taxon>Aquimarina</taxon>
    </lineage>
</organism>
<accession>A0ABW5N8G2</accession>
<dbReference type="RefSeq" id="WP_378258472.1">
    <property type="nucleotide sequence ID" value="NZ_JBHSJV010000001.1"/>
</dbReference>
<name>A0ABW5N8G2_9FLAO</name>
<comment type="caution">
    <text evidence="1">The sequence shown here is derived from an EMBL/GenBank/DDBJ whole genome shotgun (WGS) entry which is preliminary data.</text>
</comment>
<dbReference type="Gene3D" id="2.60.40.3040">
    <property type="match status" value="1"/>
</dbReference>